<dbReference type="InterPro" id="IPR008380">
    <property type="entry name" value="HAD-SF_hydro_IG_5-nucl"/>
</dbReference>
<evidence type="ECO:0000256" key="4">
    <source>
        <dbReference type="ARBA" id="ARBA00022842"/>
    </source>
</evidence>
<protein>
    <submittedName>
        <fullName evidence="6">HAD superfamily (Subfamily IG) hydrolase, 5'-nucleotidase</fullName>
    </submittedName>
</protein>
<dbReference type="SUPFAM" id="SSF56784">
    <property type="entry name" value="HAD-like"/>
    <property type="match status" value="1"/>
</dbReference>
<dbReference type="AlphaFoldDB" id="A0A1Y6BUF8"/>
<dbReference type="InterPro" id="IPR016695">
    <property type="entry name" value="Pur_nucleotidase"/>
</dbReference>
<evidence type="ECO:0000256" key="3">
    <source>
        <dbReference type="ARBA" id="ARBA00022801"/>
    </source>
</evidence>
<sequence>MQKLDKTQKIFVNRSLNMGSVTSIGFDMDHTLARYHRENFENLAFHKTLEKFIEAGYPEELKDLKFNPKFVIRGLLVDRSKGNLLKVDSHKYVKIAYHGHTKLEKSERHQLYNAQGYKADSFLSVDTFFALSEVQLFTEIVDYMRRHPGLIKKSFREVYADLREFIDLSHRDGSIKEEVLQNLDRYIVKDPDLPGTLIKLIEGGKKLFLLTNSDWTYTHAVMSYLLDGASEDYPKWQDYFDYSIVSGGKPNFFTGSNPFFEVVDQNGLLKQHNGPLTRGGLYHGGNAKLFEKLTDQKGDQILYIGDHIYGDIMRSKELFNWRTLLVVEELEEEFHALDQTQNSMDQIFSEITLEDQLVSEVQNLRGQIYTWQRRMSFCDNKKQAKYQRRIEENQKMIQEKEQQIEEQHLKIRSLVAAREDAFHPIWGELMHTGLEMSRFAQQVESFACLYCTKITNLSFYSPNQKFRSLRDQLPHEL</sequence>
<evidence type="ECO:0000256" key="2">
    <source>
        <dbReference type="ARBA" id="ARBA00022723"/>
    </source>
</evidence>
<name>A0A1Y6BUF8_9BACT</name>
<evidence type="ECO:0000313" key="6">
    <source>
        <dbReference type="EMBL" id="SMF21933.1"/>
    </source>
</evidence>
<dbReference type="EMBL" id="FWZT01000007">
    <property type="protein sequence ID" value="SMF21933.1"/>
    <property type="molecule type" value="Genomic_DNA"/>
</dbReference>
<dbReference type="PIRSF" id="PIRSF017434">
    <property type="entry name" value="Purine_5'-nucleotidase"/>
    <property type="match status" value="1"/>
</dbReference>
<keyword evidence="7" id="KW-1185">Reference proteome</keyword>
<keyword evidence="3 6" id="KW-0378">Hydrolase</keyword>
<dbReference type="Gene3D" id="3.40.50.1000">
    <property type="entry name" value="HAD superfamily/HAD-like"/>
    <property type="match status" value="2"/>
</dbReference>
<keyword evidence="4" id="KW-0460">Magnesium</keyword>
<dbReference type="Proteomes" id="UP000192907">
    <property type="component" value="Unassembled WGS sequence"/>
</dbReference>
<comment type="similarity">
    <text evidence="1">Belongs to the 5'(3')-deoxyribonucleotidase family.</text>
</comment>
<keyword evidence="5" id="KW-0175">Coiled coil</keyword>
<dbReference type="PANTHER" id="PTHR12103:SF15">
    <property type="entry name" value="CYTOSOLIC PURINE 5'-NUCLEOTIDASE"/>
    <property type="match status" value="1"/>
</dbReference>
<dbReference type="InterPro" id="IPR036412">
    <property type="entry name" value="HAD-like_sf"/>
</dbReference>
<dbReference type="GO" id="GO:0008253">
    <property type="term" value="F:5'-nucleotidase activity"/>
    <property type="evidence" value="ECO:0007669"/>
    <property type="project" value="TreeGrafter"/>
</dbReference>
<dbReference type="RefSeq" id="WP_132318383.1">
    <property type="nucleotide sequence ID" value="NZ_FWZT01000007.1"/>
</dbReference>
<dbReference type="STRING" id="1513793.SAMN06296036_107147"/>
<organism evidence="6 7">
    <name type="scientific">Pseudobacteriovorax antillogorgiicola</name>
    <dbReference type="NCBI Taxonomy" id="1513793"/>
    <lineage>
        <taxon>Bacteria</taxon>
        <taxon>Pseudomonadati</taxon>
        <taxon>Bdellovibrionota</taxon>
        <taxon>Oligoflexia</taxon>
        <taxon>Oligoflexales</taxon>
        <taxon>Pseudobacteriovoracaceae</taxon>
        <taxon>Pseudobacteriovorax</taxon>
    </lineage>
</organism>
<accession>A0A1Y6BUF8</accession>
<keyword evidence="2" id="KW-0479">Metal-binding</keyword>
<evidence type="ECO:0000313" key="7">
    <source>
        <dbReference type="Proteomes" id="UP000192907"/>
    </source>
</evidence>
<dbReference type="GO" id="GO:0046872">
    <property type="term" value="F:metal ion binding"/>
    <property type="evidence" value="ECO:0007669"/>
    <property type="project" value="UniProtKB-KW"/>
</dbReference>
<evidence type="ECO:0000256" key="1">
    <source>
        <dbReference type="ARBA" id="ARBA00009589"/>
    </source>
</evidence>
<dbReference type="NCBIfam" id="TIGR02244">
    <property type="entry name" value="HAD-IG-Ncltidse"/>
    <property type="match status" value="1"/>
</dbReference>
<dbReference type="PANTHER" id="PTHR12103">
    <property type="entry name" value="5'-NUCLEOTIDASE DOMAIN-CONTAINING"/>
    <property type="match status" value="1"/>
</dbReference>
<evidence type="ECO:0000256" key="5">
    <source>
        <dbReference type="SAM" id="Coils"/>
    </source>
</evidence>
<dbReference type="OrthoDB" id="366738at2"/>
<gene>
    <name evidence="6" type="ORF">SAMN06296036_107147</name>
</gene>
<dbReference type="Pfam" id="PF05761">
    <property type="entry name" value="5_nucleotid"/>
    <property type="match status" value="1"/>
</dbReference>
<feature type="coiled-coil region" evidence="5">
    <location>
        <begin position="383"/>
        <end position="417"/>
    </location>
</feature>
<reference evidence="7" key="1">
    <citation type="submission" date="2017-04" db="EMBL/GenBank/DDBJ databases">
        <authorList>
            <person name="Varghese N."/>
            <person name="Submissions S."/>
        </authorList>
    </citation>
    <scope>NUCLEOTIDE SEQUENCE [LARGE SCALE GENOMIC DNA]</scope>
    <source>
        <strain evidence="7">RKEM611</strain>
    </source>
</reference>
<proteinExistence type="inferred from homology"/>
<dbReference type="InterPro" id="IPR023214">
    <property type="entry name" value="HAD_sf"/>
</dbReference>